<organism evidence="3 4">
    <name type="scientific">Quercus suber</name>
    <name type="common">Cork oak</name>
    <dbReference type="NCBI Taxonomy" id="58331"/>
    <lineage>
        <taxon>Eukaryota</taxon>
        <taxon>Viridiplantae</taxon>
        <taxon>Streptophyta</taxon>
        <taxon>Embryophyta</taxon>
        <taxon>Tracheophyta</taxon>
        <taxon>Spermatophyta</taxon>
        <taxon>Magnoliopsida</taxon>
        <taxon>eudicotyledons</taxon>
        <taxon>Gunneridae</taxon>
        <taxon>Pentapetalae</taxon>
        <taxon>rosids</taxon>
        <taxon>fabids</taxon>
        <taxon>Fagales</taxon>
        <taxon>Fagaceae</taxon>
        <taxon>Quercus</taxon>
    </lineage>
</organism>
<dbReference type="Gene3D" id="1.20.1310.10">
    <property type="entry name" value="Cullin Repeats"/>
    <property type="match status" value="1"/>
</dbReference>
<dbReference type="InterPro" id="IPR059120">
    <property type="entry name" value="Cullin-like_AB"/>
</dbReference>
<sequence>DEESQENTGVDDDFITDDKQAWINAAWYVYAIMAMDDIWEPDPVEADPSKGSRNRRKVDILGMIVGIIGSKDQLVNEYRVMLAEKLLNKSDYDIDSEIRTLELLKAGGLYIGIHFGENSMQKCEIMLNDLIDSKRTNSNIKATIAQTPLTGAEPGASAVSMDILDATIISSNFWPPIQDETLNVSEPVDNLLSDYAKRFNEIKTPRKLLWKKNLGTVKLELQFEDRAVQFTVAPVHAAIIMQFQDQTSWTSKNLAAAIGLPVDVLNRRINFWISKVSDNSHLLN</sequence>
<dbReference type="SMART" id="SM00182">
    <property type="entry name" value="CULLIN"/>
    <property type="match status" value="1"/>
</dbReference>
<dbReference type="PANTHER" id="PTHR45957">
    <property type="entry name" value="ANAPHASE-PROMOTING COMPLEX SUBUNIT 2"/>
    <property type="match status" value="1"/>
</dbReference>
<keyword evidence="4" id="KW-1185">Reference proteome</keyword>
<dbReference type="Pfam" id="PF26557">
    <property type="entry name" value="Cullin_AB"/>
    <property type="match status" value="1"/>
</dbReference>
<feature type="non-terminal residue" evidence="3">
    <location>
        <position position="1"/>
    </location>
</feature>
<dbReference type="Proteomes" id="UP000237347">
    <property type="component" value="Unassembled WGS sequence"/>
</dbReference>
<dbReference type="GO" id="GO:0006511">
    <property type="term" value="P:ubiquitin-dependent protein catabolic process"/>
    <property type="evidence" value="ECO:0007669"/>
    <property type="project" value="InterPro"/>
</dbReference>
<gene>
    <name evidence="3" type="primary">APC2_0</name>
    <name evidence="3" type="ORF">CFP56_010397</name>
</gene>
<dbReference type="FunFam" id="1.20.1310.10:FF:000032">
    <property type="entry name" value="Anaphase-promoting complex subunit 2"/>
    <property type="match status" value="1"/>
</dbReference>
<name>A0AAW0IBI2_QUESU</name>
<dbReference type="InterPro" id="IPR036317">
    <property type="entry name" value="Cullin_homology_sf"/>
</dbReference>
<protein>
    <submittedName>
        <fullName evidence="3">Anaphase-promoting complex subunit 2</fullName>
    </submittedName>
</protein>
<dbReference type="Gene3D" id="3.30.230.130">
    <property type="entry name" value="Cullin, Chain C, Domain 2"/>
    <property type="match status" value="1"/>
</dbReference>
<dbReference type="InterPro" id="IPR016158">
    <property type="entry name" value="Cullin_homology"/>
</dbReference>
<dbReference type="GO" id="GO:0005680">
    <property type="term" value="C:anaphase-promoting complex"/>
    <property type="evidence" value="ECO:0007669"/>
    <property type="project" value="TreeGrafter"/>
</dbReference>
<evidence type="ECO:0000256" key="1">
    <source>
        <dbReference type="PROSITE-ProRule" id="PRU00330"/>
    </source>
</evidence>
<comment type="caution">
    <text evidence="3">The sequence shown here is derived from an EMBL/GenBank/DDBJ whole genome shotgun (WGS) entry which is preliminary data.</text>
</comment>
<dbReference type="InterPro" id="IPR044554">
    <property type="entry name" value="ANAPC2"/>
</dbReference>
<dbReference type="PROSITE" id="PS50069">
    <property type="entry name" value="CULLIN_2"/>
    <property type="match status" value="1"/>
</dbReference>
<comment type="similarity">
    <text evidence="1">Belongs to the cullin family.</text>
</comment>
<dbReference type="GO" id="GO:0007091">
    <property type="term" value="P:metaphase/anaphase transition of mitotic cell cycle"/>
    <property type="evidence" value="ECO:0007669"/>
    <property type="project" value="TreeGrafter"/>
</dbReference>
<dbReference type="GO" id="GO:0070979">
    <property type="term" value="P:protein K11-linked ubiquitination"/>
    <property type="evidence" value="ECO:0007669"/>
    <property type="project" value="TreeGrafter"/>
</dbReference>
<dbReference type="AlphaFoldDB" id="A0AAW0IBI2"/>
<dbReference type="PANTHER" id="PTHR45957:SF1">
    <property type="entry name" value="ANAPHASE-PROMOTING COMPLEX SUBUNIT 2"/>
    <property type="match status" value="1"/>
</dbReference>
<feature type="domain" description="Cullin family profile" evidence="2">
    <location>
        <begin position="63"/>
        <end position="273"/>
    </location>
</feature>
<reference evidence="3 4" key="1">
    <citation type="journal article" date="2018" name="Sci. Data">
        <title>The draft genome sequence of cork oak.</title>
        <authorList>
            <person name="Ramos A.M."/>
            <person name="Usie A."/>
            <person name="Barbosa P."/>
            <person name="Barros P.M."/>
            <person name="Capote T."/>
            <person name="Chaves I."/>
            <person name="Simoes F."/>
            <person name="Abreu I."/>
            <person name="Carrasquinho I."/>
            <person name="Faro C."/>
            <person name="Guimaraes J.B."/>
            <person name="Mendonca D."/>
            <person name="Nobrega F."/>
            <person name="Rodrigues L."/>
            <person name="Saibo N.J.M."/>
            <person name="Varela M.C."/>
            <person name="Egas C."/>
            <person name="Matos J."/>
            <person name="Miguel C.M."/>
            <person name="Oliveira M.M."/>
            <person name="Ricardo C.P."/>
            <person name="Goncalves S."/>
        </authorList>
    </citation>
    <scope>NUCLEOTIDE SEQUENCE [LARGE SCALE GENOMIC DNA]</scope>
    <source>
        <strain evidence="4">cv. HL8</strain>
    </source>
</reference>
<evidence type="ECO:0000313" key="3">
    <source>
        <dbReference type="EMBL" id="KAK7811513.1"/>
    </source>
</evidence>
<evidence type="ECO:0000313" key="4">
    <source>
        <dbReference type="Proteomes" id="UP000237347"/>
    </source>
</evidence>
<proteinExistence type="inferred from homology"/>
<accession>A0AAW0IBI2</accession>
<evidence type="ECO:0000259" key="2">
    <source>
        <dbReference type="PROSITE" id="PS50069"/>
    </source>
</evidence>
<dbReference type="GO" id="GO:0031625">
    <property type="term" value="F:ubiquitin protein ligase binding"/>
    <property type="evidence" value="ECO:0007669"/>
    <property type="project" value="InterPro"/>
</dbReference>
<dbReference type="EMBL" id="PKMF04001776">
    <property type="protein sequence ID" value="KAK7811513.1"/>
    <property type="molecule type" value="Genomic_DNA"/>
</dbReference>
<dbReference type="SUPFAM" id="SSF75632">
    <property type="entry name" value="Cullin homology domain"/>
    <property type="match status" value="1"/>
</dbReference>